<evidence type="ECO:0008006" key="5">
    <source>
        <dbReference type="Google" id="ProtNLM"/>
    </source>
</evidence>
<feature type="compositionally biased region" description="Polar residues" evidence="2">
    <location>
        <begin position="28"/>
        <end position="42"/>
    </location>
</feature>
<gene>
    <name evidence="3" type="ORF">N7G274_010470</name>
</gene>
<sequence length="785" mass="85554">MATKSNGNFSTFIEVVATDEKSPPTAARSPSSYSLSLPQGQNDPDPGPSIDVLETNAFSTSCIGTLARTRGQVLSSTHSKGPLNGKARSFQARKVSSEAERTGWERKASQGSVNRDQEQDGSNASQRWNGTACLTQIIREPPRLTTKAVQSLNLPHLAVTSLINEIIPTSRRTSGGSFVSRLSRHVSGGNLLDTSIQEEAPESPQYHHQSFEVVTERRAIESSSSRKVLGRVSYDTLPLPGPHVGPSAHLEASLPRPSPTYSSESERTFNQSRFAGHYSCTPSSSRHLPDPEPKSNADLLGASHEQSLHTPESLNNVQLRLSVGEEIASLSTKRALDIHRSKAKTTTDATVQHEFALALITAAAETGTYEQNGDHRGVDGAADSAATTSRRDLLREARLILQRLSDRSYTPAQYYLADGYASGFFNEGQEDNDHAFPLFISASKQGHVEAGYRAALCYEFGWGCRKDIRKAVRFYRQSASRNHPGAMSRLGRACLTHDKSLGNRRSEGVRWLRRAAESADLQYNWAPYDLGILYATGYGDHLFQDEPYAVQLFTQSAGLGHAEANYVLGQAYELGNLSCPRSPALSIHFYTGAAQRGHRLAMLALCAWYMVGAEPVLKKDENKACRWAKQAAESGKISIYLRSMSCAIHPLSLSYSAPIPLLEPLTPLQAHPPPATTESRAQLNQSPGLAKAQYAIGYFTEMGVGCQRDLHEASVWYFKAALQGDDRAKGRLAAIQAMAEGGGSVTAGVRTDTERAKGNEGKKRKRVLFWQGTSTLNGEYVGGLR</sequence>
<dbReference type="SUPFAM" id="SSF81901">
    <property type="entry name" value="HCP-like"/>
    <property type="match status" value="2"/>
</dbReference>
<dbReference type="Proteomes" id="UP001590950">
    <property type="component" value="Unassembled WGS sequence"/>
</dbReference>
<dbReference type="Pfam" id="PF08238">
    <property type="entry name" value="Sel1"/>
    <property type="match status" value="7"/>
</dbReference>
<dbReference type="Gene3D" id="1.25.40.10">
    <property type="entry name" value="Tetratricopeptide repeat domain"/>
    <property type="match status" value="3"/>
</dbReference>
<proteinExistence type="predicted"/>
<evidence type="ECO:0000256" key="1">
    <source>
        <dbReference type="ARBA" id="ARBA00022737"/>
    </source>
</evidence>
<dbReference type="InterPro" id="IPR011990">
    <property type="entry name" value="TPR-like_helical_dom_sf"/>
</dbReference>
<dbReference type="PANTHER" id="PTHR46430:SF1">
    <property type="entry name" value="CHITIN SYNTHASE REGULATOR SKT5-RELATED"/>
    <property type="match status" value="1"/>
</dbReference>
<organism evidence="3 4">
    <name type="scientific">Stereocaulon virgatum</name>
    <dbReference type="NCBI Taxonomy" id="373712"/>
    <lineage>
        <taxon>Eukaryota</taxon>
        <taxon>Fungi</taxon>
        <taxon>Dikarya</taxon>
        <taxon>Ascomycota</taxon>
        <taxon>Pezizomycotina</taxon>
        <taxon>Lecanoromycetes</taxon>
        <taxon>OSLEUM clade</taxon>
        <taxon>Lecanoromycetidae</taxon>
        <taxon>Lecanorales</taxon>
        <taxon>Lecanorineae</taxon>
        <taxon>Stereocaulaceae</taxon>
        <taxon>Stereocaulon</taxon>
    </lineage>
</organism>
<keyword evidence="4" id="KW-1185">Reference proteome</keyword>
<accession>A0ABR3ZXL7</accession>
<evidence type="ECO:0000313" key="4">
    <source>
        <dbReference type="Proteomes" id="UP001590950"/>
    </source>
</evidence>
<comment type="caution">
    <text evidence="3">The sequence shown here is derived from an EMBL/GenBank/DDBJ whole genome shotgun (WGS) entry which is preliminary data.</text>
</comment>
<keyword evidence="1" id="KW-0677">Repeat</keyword>
<dbReference type="PANTHER" id="PTHR46430">
    <property type="entry name" value="PROTEIN SKT5-RELATED"/>
    <property type="match status" value="1"/>
</dbReference>
<protein>
    <recommendedName>
        <fullName evidence="5">HCP-like protein</fullName>
    </recommendedName>
</protein>
<feature type="region of interest" description="Disordered" evidence="2">
    <location>
        <begin position="17"/>
        <end position="53"/>
    </location>
</feature>
<feature type="region of interest" description="Disordered" evidence="2">
    <location>
        <begin position="73"/>
        <end position="128"/>
    </location>
</feature>
<feature type="compositionally biased region" description="Basic and acidic residues" evidence="2">
    <location>
        <begin position="95"/>
        <end position="108"/>
    </location>
</feature>
<dbReference type="InterPro" id="IPR006597">
    <property type="entry name" value="Sel1-like"/>
</dbReference>
<dbReference type="SMART" id="SM00671">
    <property type="entry name" value="SEL1"/>
    <property type="match status" value="7"/>
</dbReference>
<reference evidence="3 4" key="1">
    <citation type="submission" date="2024-09" db="EMBL/GenBank/DDBJ databases">
        <title>Rethinking Asexuality: The Enigmatic Case of Functional Sexual Genes in Lepraria (Stereocaulaceae).</title>
        <authorList>
            <person name="Doellman M."/>
            <person name="Sun Y."/>
            <person name="Barcenas-Pena A."/>
            <person name="Lumbsch H.T."/>
            <person name="Grewe F."/>
        </authorList>
    </citation>
    <scope>NUCLEOTIDE SEQUENCE [LARGE SCALE GENOMIC DNA]</scope>
    <source>
        <strain evidence="3 4">Mercado 3170</strain>
    </source>
</reference>
<evidence type="ECO:0000256" key="2">
    <source>
        <dbReference type="SAM" id="MobiDB-lite"/>
    </source>
</evidence>
<feature type="compositionally biased region" description="Polar residues" evidence="2">
    <location>
        <begin position="259"/>
        <end position="273"/>
    </location>
</feature>
<name>A0ABR3ZXL7_9LECA</name>
<evidence type="ECO:0000313" key="3">
    <source>
        <dbReference type="EMBL" id="KAL2036812.1"/>
    </source>
</evidence>
<feature type="compositionally biased region" description="Polar residues" evidence="2">
    <location>
        <begin position="109"/>
        <end position="128"/>
    </location>
</feature>
<dbReference type="InterPro" id="IPR051726">
    <property type="entry name" value="Chitin_Synth_Reg"/>
</dbReference>
<feature type="region of interest" description="Disordered" evidence="2">
    <location>
        <begin position="237"/>
        <end position="299"/>
    </location>
</feature>
<dbReference type="EMBL" id="JBEFKJ010000050">
    <property type="protein sequence ID" value="KAL2036812.1"/>
    <property type="molecule type" value="Genomic_DNA"/>
</dbReference>